<dbReference type="AlphaFoldDB" id="A0A6N2SJV3"/>
<sequence>MSGTYTEARARAVKKYLDNIAECRVRVSEEDKERYKTAAKKAELSLNAYIIQAIEEKIAREQ</sequence>
<dbReference type="Gene3D" id="1.10.1220.10">
    <property type="entry name" value="Met repressor-like"/>
    <property type="match status" value="1"/>
</dbReference>
<dbReference type="EMBL" id="CACRST010000010">
    <property type="protein sequence ID" value="VYS91925.1"/>
    <property type="molecule type" value="Genomic_DNA"/>
</dbReference>
<dbReference type="InterPro" id="IPR008651">
    <property type="entry name" value="Uncharacterised_HicB"/>
</dbReference>
<dbReference type="InterPro" id="IPR010985">
    <property type="entry name" value="Ribbon_hlx_hlx"/>
</dbReference>
<dbReference type="SUPFAM" id="SSF47598">
    <property type="entry name" value="Ribbon-helix-helix"/>
    <property type="match status" value="1"/>
</dbReference>
<proteinExistence type="predicted"/>
<dbReference type="InterPro" id="IPR013321">
    <property type="entry name" value="Arc_rbn_hlx_hlx"/>
</dbReference>
<dbReference type="RefSeq" id="WP_156353455.1">
    <property type="nucleotide sequence ID" value="NZ_CACRST010000010.1"/>
</dbReference>
<gene>
    <name evidence="1" type="ORF">BGLFYP119_01107</name>
</gene>
<organism evidence="1">
    <name type="scientific">Blautia glucerasea</name>
    <dbReference type="NCBI Taxonomy" id="536633"/>
    <lineage>
        <taxon>Bacteria</taxon>
        <taxon>Bacillati</taxon>
        <taxon>Bacillota</taxon>
        <taxon>Clostridia</taxon>
        <taxon>Lachnospirales</taxon>
        <taxon>Lachnospiraceae</taxon>
        <taxon>Blautia</taxon>
    </lineage>
</organism>
<dbReference type="GO" id="GO:0006355">
    <property type="term" value="P:regulation of DNA-templated transcription"/>
    <property type="evidence" value="ECO:0007669"/>
    <property type="project" value="InterPro"/>
</dbReference>
<protein>
    <submittedName>
        <fullName evidence="1">HicB family protein</fullName>
    </submittedName>
</protein>
<evidence type="ECO:0000313" key="1">
    <source>
        <dbReference type="EMBL" id="VYS91925.1"/>
    </source>
</evidence>
<accession>A0A6N2SJV3</accession>
<reference evidence="1" key="1">
    <citation type="submission" date="2019-11" db="EMBL/GenBank/DDBJ databases">
        <authorList>
            <person name="Feng L."/>
        </authorList>
    </citation>
    <scope>NUCLEOTIDE SEQUENCE</scope>
    <source>
        <strain evidence="1">BgluceraseaLFYP119</strain>
    </source>
</reference>
<dbReference type="Pfam" id="PF05534">
    <property type="entry name" value="HicB"/>
    <property type="match status" value="1"/>
</dbReference>
<name>A0A6N2SJV3_9FIRM</name>